<keyword evidence="7 11" id="KW-0406">Ion transport</keyword>
<keyword evidence="11" id="KW-0375">Hydrogen ion transport</keyword>
<sequence>MSSKTSNISALIKAQIKSYGKKIISNETGKVISVGDGVALVSGLEKVGLGELVEFPNNIYGMALNIESDYVGVVIMGKENDVAEGDIVKRTKNIISVPVGEQMVGRVIDALGRPIDGKGSIDFNKRREIFVQAPGVMKRKEVNEPLKTGILAIDSMVPIGKGQRELIIGDRQTGKTAVAIDAILNQKGQNVHCVYVAIGQKNSTVAQIVNKLQKSGAMEYTTVVVAGASELAPLQYIAPYSGVTIAEEWMYKGKNVLVVYDDLSKHAVAYRTLSLLLRRPPGREAFPGDIFYQHSYLLERAAKLNSENGGGSITALPIIETQAGDISAYIPTNVISITDGQIFMKESLFNSGQKPAVDVGFSVSRVGSSAQTKAMKFVSSSLKLQLAQYNELKSFAQFGSDLDESTRRILDHGSKVYELLKQWQYIHFYQNDQAIILLSVKDRFINPIPKDYILQYRDELVKFINSDTKALELKAELIKERAFNDNLLLEFKKLIRDFVLEFINKIPNYNPEEHPSIPEL</sequence>
<dbReference type="InterPro" id="IPR023366">
    <property type="entry name" value="ATP_synth_asu-like_sf"/>
</dbReference>
<dbReference type="Gene3D" id="3.40.50.300">
    <property type="entry name" value="P-loop containing nucleotide triphosphate hydrolases"/>
    <property type="match status" value="1"/>
</dbReference>
<comment type="subcellular location">
    <subcellularLocation>
        <location evidence="11">Cell membrane</location>
        <topology evidence="11">Peripheral membrane protein</topology>
    </subcellularLocation>
    <subcellularLocation>
        <location evidence="1">Membrane</location>
    </subcellularLocation>
</comment>
<dbReference type="InterPro" id="IPR020003">
    <property type="entry name" value="ATPase_a/bsu_AS"/>
</dbReference>
<evidence type="ECO:0000256" key="11">
    <source>
        <dbReference type="HAMAP-Rule" id="MF_01346"/>
    </source>
</evidence>
<dbReference type="PANTHER" id="PTHR48082:SF2">
    <property type="entry name" value="ATP SYNTHASE SUBUNIT ALPHA, MITOCHONDRIAL"/>
    <property type="match status" value="1"/>
</dbReference>
<feature type="site" description="Required for activity" evidence="11">
    <location>
        <position position="362"/>
    </location>
</feature>
<dbReference type="PROSITE" id="PS00152">
    <property type="entry name" value="ATPASE_ALPHA_BETA"/>
    <property type="match status" value="1"/>
</dbReference>
<evidence type="ECO:0000256" key="4">
    <source>
        <dbReference type="ARBA" id="ARBA00022741"/>
    </source>
</evidence>
<comment type="similarity">
    <text evidence="2 11">Belongs to the ATPase alpha/beta chains family.</text>
</comment>
<dbReference type="Pfam" id="PF00006">
    <property type="entry name" value="ATP-synt_ab"/>
    <property type="match status" value="1"/>
</dbReference>
<keyword evidence="6 11" id="KW-1278">Translocase</keyword>
<protein>
    <recommendedName>
        <fullName evidence="11">ATP synthase subunit alpha</fullName>
        <ecNumber evidence="11">7.1.2.2</ecNumber>
    </recommendedName>
    <alternativeName>
        <fullName evidence="11">ATP synthase F1 sector subunit alpha</fullName>
    </alternativeName>
    <alternativeName>
        <fullName evidence="11">F-ATPase subunit alpha</fullName>
    </alternativeName>
</protein>
<comment type="function">
    <text evidence="11">Produces ATP from ADP in the presence of a proton gradient across the membrane. The alpha chain is a regulatory subunit.</text>
</comment>
<keyword evidence="16" id="KW-1185">Reference proteome</keyword>
<dbReference type="InterPro" id="IPR033732">
    <property type="entry name" value="ATP_synth_F1_a_nt-bd_dom"/>
</dbReference>
<evidence type="ECO:0000259" key="14">
    <source>
        <dbReference type="Pfam" id="PF02874"/>
    </source>
</evidence>
<dbReference type="InterPro" id="IPR005294">
    <property type="entry name" value="ATP_synth_F1_asu"/>
</dbReference>
<dbReference type="CDD" id="cd01132">
    <property type="entry name" value="F1-ATPase_alpha_CD"/>
    <property type="match status" value="1"/>
</dbReference>
<dbReference type="RefSeq" id="WP_259429406.1">
    <property type="nucleotide sequence ID" value="NZ_CP103423.1"/>
</dbReference>
<feature type="domain" description="ATP synthase alpha subunit C-terminal" evidence="13">
    <location>
        <begin position="371"/>
        <end position="498"/>
    </location>
</feature>
<evidence type="ECO:0000256" key="8">
    <source>
        <dbReference type="ARBA" id="ARBA00023136"/>
    </source>
</evidence>
<dbReference type="Gene3D" id="1.20.150.20">
    <property type="entry name" value="ATP synthase alpha/beta chain, C-terminal domain"/>
    <property type="match status" value="1"/>
</dbReference>
<name>A0ABY5TZV4_9BACT</name>
<dbReference type="InterPro" id="IPR027417">
    <property type="entry name" value="P-loop_NTPase"/>
</dbReference>
<dbReference type="InterPro" id="IPR000793">
    <property type="entry name" value="ATP_synth_asu_C"/>
</dbReference>
<dbReference type="SUPFAM" id="SSF50615">
    <property type="entry name" value="N-terminal domain of alpha and beta subunits of F1 ATP synthase"/>
    <property type="match status" value="1"/>
</dbReference>
<evidence type="ECO:0000259" key="12">
    <source>
        <dbReference type="Pfam" id="PF00006"/>
    </source>
</evidence>
<dbReference type="HAMAP" id="MF_01346">
    <property type="entry name" value="ATP_synth_alpha_bact"/>
    <property type="match status" value="1"/>
</dbReference>
<feature type="domain" description="ATPase F1/V1/A1 complex alpha/beta subunit N-terminal" evidence="14">
    <location>
        <begin position="24"/>
        <end position="91"/>
    </location>
</feature>
<dbReference type="EMBL" id="CP103423">
    <property type="protein sequence ID" value="UWD34569.1"/>
    <property type="molecule type" value="Genomic_DNA"/>
</dbReference>
<dbReference type="InterPro" id="IPR038376">
    <property type="entry name" value="ATP_synth_asu_C_sf"/>
</dbReference>
<evidence type="ECO:0000256" key="10">
    <source>
        <dbReference type="ARBA" id="ARBA00023310"/>
    </source>
</evidence>
<dbReference type="CDD" id="cd18113">
    <property type="entry name" value="ATP-synt_F1_alpha_C"/>
    <property type="match status" value="1"/>
</dbReference>
<evidence type="ECO:0000256" key="6">
    <source>
        <dbReference type="ARBA" id="ARBA00022967"/>
    </source>
</evidence>
<dbReference type="InterPro" id="IPR036121">
    <property type="entry name" value="ATPase_F1/V1/A1_a/bsu_N_sf"/>
</dbReference>
<dbReference type="EC" id="7.1.2.2" evidence="11"/>
<dbReference type="Proteomes" id="UP001058364">
    <property type="component" value="Chromosome"/>
</dbReference>
<dbReference type="Pfam" id="PF00306">
    <property type="entry name" value="ATP-synt_ab_C"/>
    <property type="match status" value="1"/>
</dbReference>
<dbReference type="NCBIfam" id="NF009884">
    <property type="entry name" value="PRK13343.1"/>
    <property type="match status" value="1"/>
</dbReference>
<organism evidence="15 16">
    <name type="scientific">Mesomycoplasma molare</name>
    <dbReference type="NCBI Taxonomy" id="171288"/>
    <lineage>
        <taxon>Bacteria</taxon>
        <taxon>Bacillati</taxon>
        <taxon>Mycoplasmatota</taxon>
        <taxon>Mycoplasmoidales</taxon>
        <taxon>Metamycoplasmataceae</taxon>
        <taxon>Mesomycoplasma</taxon>
    </lineage>
</organism>
<dbReference type="InterPro" id="IPR000194">
    <property type="entry name" value="ATPase_F1/V1/A1_a/bsu_nucl-bd"/>
</dbReference>
<keyword evidence="9 11" id="KW-0139">CF(1)</keyword>
<accession>A0ABY5TZV4</accession>
<dbReference type="SUPFAM" id="SSF47917">
    <property type="entry name" value="C-terminal domain of alpha and beta subunits of F1 ATP synthase"/>
    <property type="match status" value="1"/>
</dbReference>
<evidence type="ECO:0000256" key="5">
    <source>
        <dbReference type="ARBA" id="ARBA00022840"/>
    </source>
</evidence>
<evidence type="ECO:0000256" key="1">
    <source>
        <dbReference type="ARBA" id="ARBA00004370"/>
    </source>
</evidence>
<dbReference type="Gene3D" id="2.40.30.20">
    <property type="match status" value="1"/>
</dbReference>
<dbReference type="PANTHER" id="PTHR48082">
    <property type="entry name" value="ATP SYNTHASE SUBUNIT ALPHA, MITOCHONDRIAL"/>
    <property type="match status" value="1"/>
</dbReference>
<evidence type="ECO:0000313" key="16">
    <source>
        <dbReference type="Proteomes" id="UP001058364"/>
    </source>
</evidence>
<evidence type="ECO:0000256" key="9">
    <source>
        <dbReference type="ARBA" id="ARBA00023196"/>
    </source>
</evidence>
<gene>
    <name evidence="11 15" type="primary">atpA</name>
    <name evidence="15" type="ORF">NX772_01940</name>
</gene>
<keyword evidence="10 11" id="KW-0066">ATP synthesis</keyword>
<evidence type="ECO:0000259" key="13">
    <source>
        <dbReference type="Pfam" id="PF00306"/>
    </source>
</evidence>
<dbReference type="InterPro" id="IPR004100">
    <property type="entry name" value="ATPase_F1/V1/A1_a/bsu_N"/>
</dbReference>
<dbReference type="Pfam" id="PF02874">
    <property type="entry name" value="ATP-synt_ab_N"/>
    <property type="match status" value="1"/>
</dbReference>
<dbReference type="CDD" id="cd18116">
    <property type="entry name" value="ATP-synt_F1_alpha_N"/>
    <property type="match status" value="1"/>
</dbReference>
<keyword evidence="8 11" id="KW-0472">Membrane</keyword>
<evidence type="ECO:0000256" key="2">
    <source>
        <dbReference type="ARBA" id="ARBA00008936"/>
    </source>
</evidence>
<dbReference type="SUPFAM" id="SSF52540">
    <property type="entry name" value="P-loop containing nucleoside triphosphate hydrolases"/>
    <property type="match status" value="1"/>
</dbReference>
<comment type="catalytic activity">
    <reaction evidence="11">
        <text>ATP + H2O + 4 H(+)(in) = ADP + phosphate + 5 H(+)(out)</text>
        <dbReference type="Rhea" id="RHEA:57720"/>
        <dbReference type="ChEBI" id="CHEBI:15377"/>
        <dbReference type="ChEBI" id="CHEBI:15378"/>
        <dbReference type="ChEBI" id="CHEBI:30616"/>
        <dbReference type="ChEBI" id="CHEBI:43474"/>
        <dbReference type="ChEBI" id="CHEBI:456216"/>
        <dbReference type="EC" id="7.1.2.2"/>
    </reaction>
</comment>
<dbReference type="NCBIfam" id="TIGR00962">
    <property type="entry name" value="atpA"/>
    <property type="match status" value="1"/>
</dbReference>
<keyword evidence="4 11" id="KW-0547">Nucleotide-binding</keyword>
<evidence type="ECO:0000313" key="15">
    <source>
        <dbReference type="EMBL" id="UWD34569.1"/>
    </source>
</evidence>
<keyword evidence="3 11" id="KW-0813">Transport</keyword>
<keyword evidence="5 11" id="KW-0067">ATP-binding</keyword>
<reference evidence="15" key="1">
    <citation type="submission" date="2022-08" db="EMBL/GenBank/DDBJ databases">
        <title>Complete genome sequence of Mycoplasma molare type strain H 542.</title>
        <authorList>
            <person name="Spergser J."/>
        </authorList>
    </citation>
    <scope>NUCLEOTIDE SEQUENCE</scope>
    <source>
        <strain evidence="15">H 542</strain>
    </source>
</reference>
<evidence type="ECO:0000256" key="3">
    <source>
        <dbReference type="ARBA" id="ARBA00022448"/>
    </source>
</evidence>
<feature type="domain" description="ATPase F1/V1/A1 complex alpha/beta subunit nucleotide-binding" evidence="12">
    <location>
        <begin position="149"/>
        <end position="364"/>
    </location>
</feature>
<evidence type="ECO:0000256" key="7">
    <source>
        <dbReference type="ARBA" id="ARBA00023065"/>
    </source>
</evidence>
<feature type="binding site" evidence="11">
    <location>
        <begin position="169"/>
        <end position="176"/>
    </location>
    <ligand>
        <name>ATP</name>
        <dbReference type="ChEBI" id="CHEBI:30616"/>
    </ligand>
</feature>
<proteinExistence type="inferred from homology"/>
<keyword evidence="11" id="KW-1003">Cell membrane</keyword>